<reference evidence="3 4" key="1">
    <citation type="journal article" date="2014" name="Agronomy (Basel)">
        <title>A Draft Genome Sequence for Ensete ventricosum, the Drought-Tolerant Tree Against Hunger.</title>
        <authorList>
            <person name="Harrison J."/>
            <person name="Moore K.A."/>
            <person name="Paszkiewicz K."/>
            <person name="Jones T."/>
            <person name="Grant M."/>
            <person name="Ambacheew D."/>
            <person name="Muzemil S."/>
            <person name="Studholme D.J."/>
        </authorList>
    </citation>
    <scope>NUCLEOTIDE SEQUENCE [LARGE SCALE GENOMIC DNA]</scope>
</reference>
<dbReference type="InterPro" id="IPR011990">
    <property type="entry name" value="TPR-like_helical_dom_sf"/>
</dbReference>
<comment type="caution">
    <text evidence="3">The sequence shown here is derived from an EMBL/GenBank/DDBJ whole genome shotgun (WGS) entry which is preliminary data.</text>
</comment>
<proteinExistence type="predicted"/>
<dbReference type="NCBIfam" id="TIGR00756">
    <property type="entry name" value="PPR"/>
    <property type="match status" value="2"/>
</dbReference>
<evidence type="ECO:0000256" key="2">
    <source>
        <dbReference type="PROSITE-ProRule" id="PRU00708"/>
    </source>
</evidence>
<dbReference type="AlphaFoldDB" id="A0A427AYR6"/>
<dbReference type="Pfam" id="PF13041">
    <property type="entry name" value="PPR_2"/>
    <property type="match status" value="1"/>
</dbReference>
<evidence type="ECO:0000256" key="1">
    <source>
        <dbReference type="ARBA" id="ARBA00022737"/>
    </source>
</evidence>
<organism evidence="3 4">
    <name type="scientific">Ensete ventricosum</name>
    <name type="common">Abyssinian banana</name>
    <name type="synonym">Musa ensete</name>
    <dbReference type="NCBI Taxonomy" id="4639"/>
    <lineage>
        <taxon>Eukaryota</taxon>
        <taxon>Viridiplantae</taxon>
        <taxon>Streptophyta</taxon>
        <taxon>Embryophyta</taxon>
        <taxon>Tracheophyta</taxon>
        <taxon>Spermatophyta</taxon>
        <taxon>Magnoliopsida</taxon>
        <taxon>Liliopsida</taxon>
        <taxon>Zingiberales</taxon>
        <taxon>Musaceae</taxon>
        <taxon>Ensete</taxon>
    </lineage>
</organism>
<feature type="repeat" description="PPR" evidence="2">
    <location>
        <begin position="160"/>
        <end position="194"/>
    </location>
</feature>
<dbReference type="Gene3D" id="1.25.40.10">
    <property type="entry name" value="Tetratricopeptide repeat domain"/>
    <property type="match status" value="1"/>
</dbReference>
<dbReference type="PANTHER" id="PTHR46862:SF5">
    <property type="entry name" value="OS02G0170000 PROTEIN"/>
    <property type="match status" value="1"/>
</dbReference>
<dbReference type="Proteomes" id="UP000287651">
    <property type="component" value="Unassembled WGS sequence"/>
</dbReference>
<dbReference type="PANTHER" id="PTHR46862">
    <property type="entry name" value="OS07G0661900 PROTEIN"/>
    <property type="match status" value="1"/>
</dbReference>
<gene>
    <name evidence="3" type="ORF">B296_00009594</name>
</gene>
<sequence length="206" mass="23722">MELFVTICSVLTTLLFFFFLLGGSLRGRGWKYGSGFVDGVFPVLSPMAQQILKFVQREFDAAKIWASLDTLPPTHNLWDDLISISVRLRLNKQWDPIISVRIIFHFVIETLVCEWILYKSSFHPDVLCYNLLIDAYGQKLQHKKAESVYLQLLEAQCVATEDTYALLLRAYCTCGLLEKCEAVLTEMRRNGTPPGTSLLRRYPFWD</sequence>
<name>A0A427AYR6_ENSVE</name>
<dbReference type="PROSITE" id="PS51375">
    <property type="entry name" value="PPR"/>
    <property type="match status" value="2"/>
</dbReference>
<feature type="repeat" description="PPR" evidence="2">
    <location>
        <begin position="125"/>
        <end position="159"/>
    </location>
</feature>
<evidence type="ECO:0008006" key="5">
    <source>
        <dbReference type="Google" id="ProtNLM"/>
    </source>
</evidence>
<dbReference type="InterPro" id="IPR002885">
    <property type="entry name" value="PPR_rpt"/>
</dbReference>
<accession>A0A427AYR6</accession>
<dbReference type="EMBL" id="AMZH03000956">
    <property type="protein sequence ID" value="RRT81246.1"/>
    <property type="molecule type" value="Genomic_DNA"/>
</dbReference>
<evidence type="ECO:0000313" key="3">
    <source>
        <dbReference type="EMBL" id="RRT81246.1"/>
    </source>
</evidence>
<keyword evidence="1" id="KW-0677">Repeat</keyword>
<evidence type="ECO:0000313" key="4">
    <source>
        <dbReference type="Proteomes" id="UP000287651"/>
    </source>
</evidence>
<protein>
    <recommendedName>
        <fullName evidence="5">Pentacotripeptide-repeat region of PRORP domain-containing protein</fullName>
    </recommendedName>
</protein>